<dbReference type="InterPro" id="IPR009836">
    <property type="entry name" value="GRDP-like"/>
</dbReference>
<comment type="caution">
    <text evidence="2">The sequence shown here is derived from an EMBL/GenBank/DDBJ whole genome shotgun (WGS) entry which is preliminary data.</text>
</comment>
<dbReference type="OrthoDB" id="2684236at2759"/>
<feature type="region of interest" description="Disordered" evidence="1">
    <location>
        <begin position="508"/>
        <end position="536"/>
    </location>
</feature>
<dbReference type="AlphaFoldDB" id="A0A8H6HQN4"/>
<name>A0A8H6HQN4_9AGAR</name>
<dbReference type="EMBL" id="JACGCI010000053">
    <property type="protein sequence ID" value="KAF6750970.1"/>
    <property type="molecule type" value="Genomic_DNA"/>
</dbReference>
<feature type="compositionally biased region" description="Basic and acidic residues" evidence="1">
    <location>
        <begin position="567"/>
        <end position="584"/>
    </location>
</feature>
<accession>A0A8H6HQN4</accession>
<evidence type="ECO:0000313" key="2">
    <source>
        <dbReference type="EMBL" id="KAF6750970.1"/>
    </source>
</evidence>
<feature type="region of interest" description="Disordered" evidence="1">
    <location>
        <begin position="567"/>
        <end position="592"/>
    </location>
</feature>
<dbReference type="Proteomes" id="UP000521943">
    <property type="component" value="Unassembled WGS sequence"/>
</dbReference>
<dbReference type="Pfam" id="PF07173">
    <property type="entry name" value="GRDP-like"/>
    <property type="match status" value="1"/>
</dbReference>
<proteinExistence type="predicted"/>
<dbReference type="PANTHER" id="PTHR34365:SF7">
    <property type="entry name" value="GLYCINE-RICH DOMAIN-CONTAINING PROTEIN 1"/>
    <property type="match status" value="1"/>
</dbReference>
<organism evidence="2 3">
    <name type="scientific">Ephemerocybe angulata</name>
    <dbReference type="NCBI Taxonomy" id="980116"/>
    <lineage>
        <taxon>Eukaryota</taxon>
        <taxon>Fungi</taxon>
        <taxon>Dikarya</taxon>
        <taxon>Basidiomycota</taxon>
        <taxon>Agaricomycotina</taxon>
        <taxon>Agaricomycetes</taxon>
        <taxon>Agaricomycetidae</taxon>
        <taxon>Agaricales</taxon>
        <taxon>Agaricineae</taxon>
        <taxon>Psathyrellaceae</taxon>
        <taxon>Ephemerocybe</taxon>
    </lineage>
</organism>
<dbReference type="PANTHER" id="PTHR34365">
    <property type="entry name" value="ENOLASE (DUF1399)"/>
    <property type="match status" value="1"/>
</dbReference>
<evidence type="ECO:0000313" key="3">
    <source>
        <dbReference type="Proteomes" id="UP000521943"/>
    </source>
</evidence>
<sequence>MSTTATVPPDDHPPRRYNSPQAATGPGSGTPPPQYTFPTSFTIGGKETSKVLVDVPEMKGHLALLRAFEALKTEVCAWEPESQGGLQDMPFNDDKRWAWFVGLAAERFDAWCRSLPLDSSSLGPLQNALPPIDVVMVWHSYMLNPRWYAEDAQRIPACKPLFTLGNALGANLSGLLDVLSSAPSAPRVRVFEQRVGLPFAYKESARQMVTKEVKCPKCRWKTVMPMMTVYGTGYLQQKFGQWCRTQGCLAITHDILRARKLAENLSKEVDSVLPGCLLPTTDDAAAASLRTSLDIMTKTKHRHSLLGSLATRYKTMNEGEIDEDIVQKLLVEGEWSVAGMRAKMGRHTLLGRIMSAHSTSMLYSVELVGAVLRQGSFVEKMVGLGWTRPGYFDKEDDELALRHAIARYHAFMDLMSSSPASFFVPTLDVDLAWHTHQLRCKQYEVDCHAYVGRYIDHDDKVDGIRLSSAFDLTCRAWKDRFGIEYTHCGCPLPGTTIGQRLSKLVSSHPDLAPPSQLIPPSSRPDSLTATHASEHNSVSFTARNKKAFKAEKSRHRDHVARINRRIKKEEVKKKEANGRRRGDSNDIDDGPCGHGTPFLVPVPIYYGGSTGGCVGTNSTVVDHAGACGNSYFFILNREAVSVEVEDVVQEVAGAVDVGVVPR</sequence>
<evidence type="ECO:0000256" key="1">
    <source>
        <dbReference type="SAM" id="MobiDB-lite"/>
    </source>
</evidence>
<protein>
    <submittedName>
        <fullName evidence="2">Uncharacterized protein</fullName>
    </submittedName>
</protein>
<feature type="region of interest" description="Disordered" evidence="1">
    <location>
        <begin position="1"/>
        <end position="36"/>
    </location>
</feature>
<gene>
    <name evidence="2" type="ORF">DFP72DRAFT_1172599</name>
</gene>
<keyword evidence="3" id="KW-1185">Reference proteome</keyword>
<reference evidence="2 3" key="1">
    <citation type="submission" date="2020-07" db="EMBL/GenBank/DDBJ databases">
        <title>Comparative genomics of pyrophilous fungi reveals a link between fire events and developmental genes.</title>
        <authorList>
            <consortium name="DOE Joint Genome Institute"/>
            <person name="Steindorff A.S."/>
            <person name="Carver A."/>
            <person name="Calhoun S."/>
            <person name="Stillman K."/>
            <person name="Liu H."/>
            <person name="Lipzen A."/>
            <person name="Pangilinan J."/>
            <person name="Labutti K."/>
            <person name="Bruns T.D."/>
            <person name="Grigoriev I.V."/>
        </authorList>
    </citation>
    <scope>NUCLEOTIDE SEQUENCE [LARGE SCALE GENOMIC DNA]</scope>
    <source>
        <strain evidence="2 3">CBS 144469</strain>
    </source>
</reference>
<feature type="compositionally biased region" description="Polar residues" evidence="1">
    <location>
        <begin position="523"/>
        <end position="536"/>
    </location>
</feature>